<dbReference type="GO" id="GO:0008168">
    <property type="term" value="F:methyltransferase activity"/>
    <property type="evidence" value="ECO:0007669"/>
    <property type="project" value="UniProtKB-KW"/>
</dbReference>
<dbReference type="SUPFAM" id="SSF53335">
    <property type="entry name" value="S-adenosyl-L-methionine-dependent methyltransferases"/>
    <property type="match status" value="1"/>
</dbReference>
<evidence type="ECO:0000256" key="2">
    <source>
        <dbReference type="ARBA" id="ARBA00022679"/>
    </source>
</evidence>
<keyword evidence="1 5" id="KW-0489">Methyltransferase</keyword>
<name>A0A1H9TYT3_9ACTN</name>
<evidence type="ECO:0000256" key="3">
    <source>
        <dbReference type="ARBA" id="ARBA00022691"/>
    </source>
</evidence>
<dbReference type="Pfam" id="PF13649">
    <property type="entry name" value="Methyltransf_25"/>
    <property type="match status" value="1"/>
</dbReference>
<gene>
    <name evidence="5" type="ORF">SAMN05421870_107126</name>
</gene>
<reference evidence="6" key="1">
    <citation type="submission" date="2016-10" db="EMBL/GenBank/DDBJ databases">
        <authorList>
            <person name="Varghese N."/>
            <person name="Submissions S."/>
        </authorList>
    </citation>
    <scope>NUCLEOTIDE SEQUENCE [LARGE SCALE GENOMIC DNA]</scope>
    <source>
        <strain evidence="6">CGMCC 4.6825</strain>
    </source>
</reference>
<accession>A0A1H9TYT3</accession>
<keyword evidence="6" id="KW-1185">Reference proteome</keyword>
<keyword evidence="2 5" id="KW-0808">Transferase</keyword>
<dbReference type="AlphaFoldDB" id="A0A1H9TYT3"/>
<dbReference type="PANTHER" id="PTHR43464:SF19">
    <property type="entry name" value="UBIQUINONE BIOSYNTHESIS O-METHYLTRANSFERASE, MITOCHONDRIAL"/>
    <property type="match status" value="1"/>
</dbReference>
<dbReference type="InterPro" id="IPR029063">
    <property type="entry name" value="SAM-dependent_MTases_sf"/>
</dbReference>
<evidence type="ECO:0000313" key="5">
    <source>
        <dbReference type="EMBL" id="SES02276.1"/>
    </source>
</evidence>
<dbReference type="STRING" id="943816.AN217_16925"/>
<protein>
    <submittedName>
        <fullName evidence="5">Methyltransferase domain-containing protein</fullName>
    </submittedName>
</protein>
<evidence type="ECO:0000313" key="6">
    <source>
        <dbReference type="Proteomes" id="UP000182841"/>
    </source>
</evidence>
<evidence type="ECO:0000259" key="4">
    <source>
        <dbReference type="Pfam" id="PF13649"/>
    </source>
</evidence>
<keyword evidence="3" id="KW-0949">S-adenosyl-L-methionine</keyword>
<dbReference type="Gene3D" id="3.40.50.150">
    <property type="entry name" value="Vaccinia Virus protein VP39"/>
    <property type="match status" value="1"/>
</dbReference>
<dbReference type="GO" id="GO:0032259">
    <property type="term" value="P:methylation"/>
    <property type="evidence" value="ECO:0007669"/>
    <property type="project" value="UniProtKB-KW"/>
</dbReference>
<evidence type="ECO:0000256" key="1">
    <source>
        <dbReference type="ARBA" id="ARBA00022603"/>
    </source>
</evidence>
<dbReference type="Proteomes" id="UP000182841">
    <property type="component" value="Unassembled WGS sequence"/>
</dbReference>
<dbReference type="EMBL" id="FOGO01000007">
    <property type="protein sequence ID" value="SES02276.1"/>
    <property type="molecule type" value="Genomic_DNA"/>
</dbReference>
<dbReference type="PANTHER" id="PTHR43464">
    <property type="entry name" value="METHYLTRANSFERASE"/>
    <property type="match status" value="1"/>
</dbReference>
<proteinExistence type="predicted"/>
<sequence>MCQSAGMAWNGEEYQARFDRIAAEGGDVHGEAVLVRSLGPSSVLDAGCGTGRVAIELARHGIDVVGVDLDSSMLATARHLAPGIPWHLSDLAGLDLGRTFDVVVMAGNVPLFTPPGTEPDLVGGVAAHVRPGGRLVAGFSLDRGYSLEDYDTHCAAAGLSLEKRYGTWSREPYAGGTYAVSVHRRP</sequence>
<organism evidence="5 6">
    <name type="scientific">Streptomyces qinglanensis</name>
    <dbReference type="NCBI Taxonomy" id="943816"/>
    <lineage>
        <taxon>Bacteria</taxon>
        <taxon>Bacillati</taxon>
        <taxon>Actinomycetota</taxon>
        <taxon>Actinomycetes</taxon>
        <taxon>Kitasatosporales</taxon>
        <taxon>Streptomycetaceae</taxon>
        <taxon>Streptomyces</taxon>
    </lineage>
</organism>
<dbReference type="CDD" id="cd02440">
    <property type="entry name" value="AdoMet_MTases"/>
    <property type="match status" value="1"/>
</dbReference>
<dbReference type="InterPro" id="IPR041698">
    <property type="entry name" value="Methyltransf_25"/>
</dbReference>
<feature type="domain" description="Methyltransferase" evidence="4">
    <location>
        <begin position="43"/>
        <end position="133"/>
    </location>
</feature>